<gene>
    <name evidence="13" type="ORF">TGAM01_v201823</name>
</gene>
<dbReference type="PANTHER" id="PTHR12415">
    <property type="entry name" value="TYROSYL-DNA PHOSPHODIESTERASE 1"/>
    <property type="match status" value="1"/>
</dbReference>
<dbReference type="SUPFAM" id="SSF56024">
    <property type="entry name" value="Phospholipase D/nuclease"/>
    <property type="match status" value="2"/>
</dbReference>
<dbReference type="FunFam" id="3.30.870.10:FF:000038">
    <property type="entry name" value="Probable tyrosyl-DNA phosphodiesterase"/>
    <property type="match status" value="1"/>
</dbReference>
<evidence type="ECO:0000256" key="7">
    <source>
        <dbReference type="ARBA" id="ARBA00023204"/>
    </source>
</evidence>
<evidence type="ECO:0000313" key="14">
    <source>
        <dbReference type="Proteomes" id="UP000054821"/>
    </source>
</evidence>
<dbReference type="GeneID" id="29986044"/>
<dbReference type="AlphaFoldDB" id="A0A2P4ZZ47"/>
<evidence type="ECO:0000256" key="5">
    <source>
        <dbReference type="ARBA" id="ARBA00022801"/>
    </source>
</evidence>
<evidence type="ECO:0000256" key="6">
    <source>
        <dbReference type="ARBA" id="ARBA00022839"/>
    </source>
</evidence>
<keyword evidence="7" id="KW-0234">DNA repair</keyword>
<keyword evidence="14" id="KW-1185">Reference proteome</keyword>
<evidence type="ECO:0000256" key="3">
    <source>
        <dbReference type="ARBA" id="ARBA00022722"/>
    </source>
</evidence>
<organism evidence="13 14">
    <name type="scientific">Trichoderma gamsii</name>
    <dbReference type="NCBI Taxonomy" id="398673"/>
    <lineage>
        <taxon>Eukaryota</taxon>
        <taxon>Fungi</taxon>
        <taxon>Dikarya</taxon>
        <taxon>Ascomycota</taxon>
        <taxon>Pezizomycotina</taxon>
        <taxon>Sordariomycetes</taxon>
        <taxon>Hypocreomycetidae</taxon>
        <taxon>Hypocreales</taxon>
        <taxon>Hypocreaceae</taxon>
        <taxon>Trichoderma</taxon>
    </lineage>
</organism>
<evidence type="ECO:0000313" key="13">
    <source>
        <dbReference type="EMBL" id="PON29574.1"/>
    </source>
</evidence>
<dbReference type="GO" id="GO:0017005">
    <property type="term" value="F:3'-tyrosyl-DNA phosphodiesterase activity"/>
    <property type="evidence" value="ECO:0007669"/>
    <property type="project" value="TreeGrafter"/>
</dbReference>
<dbReference type="GO" id="GO:0003697">
    <property type="term" value="F:single-stranded DNA binding"/>
    <property type="evidence" value="ECO:0007669"/>
    <property type="project" value="TreeGrafter"/>
</dbReference>
<evidence type="ECO:0000256" key="11">
    <source>
        <dbReference type="PIRSR" id="PIRSR610347-3"/>
    </source>
</evidence>
<dbReference type="STRING" id="398673.A0A2P4ZZ47"/>
<sequence length="562" mass="63135">MRCNTRLFKSPPIISFCHQTISSVNQCRVWQPYPGSMAFARKRSRNGADGDESNGFDSLKSLSRPISPPRKKFRRSNIQKSPWQLTRIRDLPDEVNKDTVSLQDLLGDPLIRECWQFNFLHDIPFVMNAFDESVRDSIRLHVVHGFWKRSDLNRIHLSDAASRYPNVALHCAPMPEMFGTHHSKMMILFRADNTAQIIIHTANMIPKDWTNMTNAVWKSPKLPLSTVPDIISQDGQTLPVGSGLRFKADLLSYLMKYDSYKVICKPLADHLGHFDFSSIRAAFIASVPGKHGFRNASQPAWGWAGLQRCLQGVPVEPGDSTIVVQISSIATLGAQNDWLQRTLFDSLATSLTPTNRPSFKVIFPTADEIRNSLDGYASGNSIHTKIQSAQHVSQLSYLHPMLHHWANDSKDGAKLILDAPIRGDGGRNRAAPHIKTYIRFNRNTAIDWAMLTSANMSKQAWGETLKPSSTGEFRIASWEVGVLVWPGLFWKDGVMLSSFQSDTVDMSSQAQRPIVSLRIPYSMPLQAYERREVPWAATAAHPEPDRKGVMWTYPSSNANGNA</sequence>
<evidence type="ECO:0000256" key="10">
    <source>
        <dbReference type="PIRSR" id="PIRSR610347-2"/>
    </source>
</evidence>
<evidence type="ECO:0000256" key="9">
    <source>
        <dbReference type="PIRSR" id="PIRSR610347-1"/>
    </source>
</evidence>
<feature type="binding site" evidence="10">
    <location>
        <position position="435"/>
    </location>
    <ligand>
        <name>substrate</name>
    </ligand>
</feature>
<feature type="active site" description="Nucleophile" evidence="9">
    <location>
        <position position="182"/>
    </location>
</feature>
<keyword evidence="4" id="KW-0227">DNA damage</keyword>
<evidence type="ECO:0000256" key="4">
    <source>
        <dbReference type="ARBA" id="ARBA00022763"/>
    </source>
</evidence>
<protein>
    <submittedName>
        <fullName evidence="13">Tyrosyl-DNA phosphodiesterase 1</fullName>
    </submittedName>
</protein>
<dbReference type="GO" id="GO:0004527">
    <property type="term" value="F:exonuclease activity"/>
    <property type="evidence" value="ECO:0007669"/>
    <property type="project" value="UniProtKB-KW"/>
</dbReference>
<name>A0A2P4ZZ47_9HYPO</name>
<dbReference type="GO" id="GO:0005634">
    <property type="term" value="C:nucleus"/>
    <property type="evidence" value="ECO:0007669"/>
    <property type="project" value="UniProtKB-SubCell"/>
</dbReference>
<evidence type="ECO:0000256" key="1">
    <source>
        <dbReference type="ARBA" id="ARBA00004123"/>
    </source>
</evidence>
<feature type="binding site" evidence="10">
    <location>
        <position position="184"/>
    </location>
    <ligand>
        <name>substrate</name>
    </ligand>
</feature>
<comment type="similarity">
    <text evidence="2">Belongs to the tyrosyl-DNA phosphodiesterase family.</text>
</comment>
<keyword evidence="5" id="KW-0378">Hydrolase</keyword>
<dbReference type="Pfam" id="PF06087">
    <property type="entry name" value="Tyr-DNA_phospho"/>
    <property type="match status" value="1"/>
</dbReference>
<dbReference type="EMBL" id="JPDN02000004">
    <property type="protein sequence ID" value="PON29574.1"/>
    <property type="molecule type" value="Genomic_DNA"/>
</dbReference>
<feature type="region of interest" description="Disordered" evidence="12">
    <location>
        <begin position="44"/>
        <end position="77"/>
    </location>
</feature>
<dbReference type="GO" id="GO:0003690">
    <property type="term" value="F:double-stranded DNA binding"/>
    <property type="evidence" value="ECO:0007669"/>
    <property type="project" value="TreeGrafter"/>
</dbReference>
<dbReference type="InterPro" id="IPR010347">
    <property type="entry name" value="Tdp1"/>
</dbReference>
<accession>A0A2P4ZZ47</accession>
<dbReference type="PANTHER" id="PTHR12415:SF0">
    <property type="entry name" value="TYROSYL-DNA PHOSPHODIESTERASE 1"/>
    <property type="match status" value="1"/>
</dbReference>
<feature type="active site" description="Proton donor/acceptor" evidence="9">
    <location>
        <position position="433"/>
    </location>
</feature>
<evidence type="ECO:0000256" key="12">
    <source>
        <dbReference type="SAM" id="MobiDB-lite"/>
    </source>
</evidence>
<keyword evidence="3" id="KW-0540">Nuclease</keyword>
<dbReference type="CDD" id="cd09123">
    <property type="entry name" value="PLDc_Tdp1_2"/>
    <property type="match status" value="1"/>
</dbReference>
<dbReference type="CDD" id="cd09194">
    <property type="entry name" value="PLDc_yTdp1_1"/>
    <property type="match status" value="1"/>
</dbReference>
<keyword evidence="8" id="KW-0539">Nucleus</keyword>
<dbReference type="GO" id="GO:0006281">
    <property type="term" value="P:DNA repair"/>
    <property type="evidence" value="ECO:0007669"/>
    <property type="project" value="UniProtKB-KW"/>
</dbReference>
<proteinExistence type="inferred from homology"/>
<evidence type="ECO:0000256" key="8">
    <source>
        <dbReference type="ARBA" id="ARBA00023242"/>
    </source>
</evidence>
<comment type="subcellular location">
    <subcellularLocation>
        <location evidence="1">Nucleus</location>
    </subcellularLocation>
</comment>
<dbReference type="RefSeq" id="XP_018660915.1">
    <property type="nucleotide sequence ID" value="XM_018805961.1"/>
</dbReference>
<feature type="site" description="Interaction with DNA" evidence="11">
    <location>
        <position position="457"/>
    </location>
</feature>
<evidence type="ECO:0000256" key="2">
    <source>
        <dbReference type="ARBA" id="ARBA00010205"/>
    </source>
</evidence>
<reference evidence="13 14" key="1">
    <citation type="journal article" date="2016" name="Genome Announc.">
        <title>Draft Whole-Genome Sequence of Trichoderma gamsii T6085, a Promising Biocontrol Agent of Fusarium Head Blight on Wheat.</title>
        <authorList>
            <person name="Baroncelli R."/>
            <person name="Zapparata A."/>
            <person name="Piaggeschi G."/>
            <person name="Sarrocco S."/>
            <person name="Vannacci G."/>
        </authorList>
    </citation>
    <scope>NUCLEOTIDE SEQUENCE [LARGE SCALE GENOMIC DNA]</scope>
    <source>
        <strain evidence="13 14">T6085</strain>
    </source>
</reference>
<dbReference type="Proteomes" id="UP000054821">
    <property type="component" value="Unassembled WGS sequence"/>
</dbReference>
<comment type="caution">
    <text evidence="13">The sequence shown here is derived from an EMBL/GenBank/DDBJ whole genome shotgun (WGS) entry which is preliminary data.</text>
</comment>
<dbReference type="Gene3D" id="3.30.870.10">
    <property type="entry name" value="Endonuclease Chain A"/>
    <property type="match status" value="2"/>
</dbReference>
<keyword evidence="6" id="KW-0269">Exonuclease</keyword>